<protein>
    <submittedName>
        <fullName evidence="6">NlpC/P60 family protein</fullName>
    </submittedName>
</protein>
<dbReference type="Pfam" id="PF18348">
    <property type="entry name" value="SH3_16"/>
    <property type="match status" value="1"/>
</dbReference>
<gene>
    <name evidence="6" type="ORF">SAMN05421759_104307</name>
</gene>
<name>A0A1N7MH21_9RHOB</name>
<dbReference type="STRING" id="633194.SAMN05421759_104307"/>
<accession>A0A1N7MH21</accession>
<keyword evidence="2" id="KW-0645">Protease</keyword>
<evidence type="ECO:0000256" key="4">
    <source>
        <dbReference type="ARBA" id="ARBA00022807"/>
    </source>
</evidence>
<evidence type="ECO:0000259" key="5">
    <source>
        <dbReference type="PROSITE" id="PS51935"/>
    </source>
</evidence>
<sequence>MLPANGRVAAAALEGQVAAERFVAGEPRRVIAPVADLRRSPGGARDRQLLMGTSVTLFEAREGWAFVQARADGYVGYVDVTALGPDHPVTHRLATRASHAYEAPSIKAPERAALSLGALLAVSRTDGAFAETEAGWVPRAHLEPCDLRHPDPVAVAERLLGTPYLWGGNSASGIDCSGLIQIACRFAGLDCPGDSDLQEAAFAPHRTEDAPRRGDLLFWRGHVAWVSGPDTILHANAHHMAVAYEGLAAATARIAAQGDGPVTSHVRLQGTGYA</sequence>
<evidence type="ECO:0000256" key="2">
    <source>
        <dbReference type="ARBA" id="ARBA00022670"/>
    </source>
</evidence>
<evidence type="ECO:0000313" key="6">
    <source>
        <dbReference type="EMBL" id="SIS85249.1"/>
    </source>
</evidence>
<reference evidence="7" key="1">
    <citation type="submission" date="2017-01" db="EMBL/GenBank/DDBJ databases">
        <authorList>
            <person name="Varghese N."/>
            <person name="Submissions S."/>
        </authorList>
    </citation>
    <scope>NUCLEOTIDE SEQUENCE [LARGE SCALE GENOMIC DNA]</scope>
    <source>
        <strain evidence="7">DSM 29430</strain>
    </source>
</reference>
<dbReference type="InterPro" id="IPR038765">
    <property type="entry name" value="Papain-like_cys_pep_sf"/>
</dbReference>
<dbReference type="InterPro" id="IPR000064">
    <property type="entry name" value="NLP_P60_dom"/>
</dbReference>
<feature type="domain" description="NlpC/P60" evidence="5">
    <location>
        <begin position="146"/>
        <end position="269"/>
    </location>
</feature>
<organism evidence="6 7">
    <name type="scientific">Roseivivax lentus</name>
    <dbReference type="NCBI Taxonomy" id="633194"/>
    <lineage>
        <taxon>Bacteria</taxon>
        <taxon>Pseudomonadati</taxon>
        <taxon>Pseudomonadota</taxon>
        <taxon>Alphaproteobacteria</taxon>
        <taxon>Rhodobacterales</taxon>
        <taxon>Roseobacteraceae</taxon>
        <taxon>Roseivivax</taxon>
    </lineage>
</organism>
<dbReference type="OrthoDB" id="9813368at2"/>
<proteinExistence type="inferred from homology"/>
<dbReference type="PANTHER" id="PTHR47359">
    <property type="entry name" value="PEPTIDOGLYCAN DL-ENDOPEPTIDASE CWLO"/>
    <property type="match status" value="1"/>
</dbReference>
<evidence type="ECO:0000313" key="7">
    <source>
        <dbReference type="Proteomes" id="UP000186684"/>
    </source>
</evidence>
<dbReference type="Gene3D" id="3.90.1720.10">
    <property type="entry name" value="endopeptidase domain like (from Nostoc punctiforme)"/>
    <property type="match status" value="1"/>
</dbReference>
<dbReference type="EMBL" id="FTOQ01000004">
    <property type="protein sequence ID" value="SIS85249.1"/>
    <property type="molecule type" value="Genomic_DNA"/>
</dbReference>
<dbReference type="AlphaFoldDB" id="A0A1N7MH21"/>
<keyword evidence="3" id="KW-0378">Hydrolase</keyword>
<dbReference type="GO" id="GO:0008234">
    <property type="term" value="F:cysteine-type peptidase activity"/>
    <property type="evidence" value="ECO:0007669"/>
    <property type="project" value="UniProtKB-KW"/>
</dbReference>
<dbReference type="Pfam" id="PF00877">
    <property type="entry name" value="NLPC_P60"/>
    <property type="match status" value="1"/>
</dbReference>
<evidence type="ECO:0000256" key="1">
    <source>
        <dbReference type="ARBA" id="ARBA00007074"/>
    </source>
</evidence>
<dbReference type="Proteomes" id="UP000186684">
    <property type="component" value="Unassembled WGS sequence"/>
</dbReference>
<dbReference type="RefSeq" id="WP_143526133.1">
    <property type="nucleotide sequence ID" value="NZ_FTOQ01000004.1"/>
</dbReference>
<dbReference type="InterPro" id="IPR041382">
    <property type="entry name" value="SH3_16"/>
</dbReference>
<dbReference type="InterPro" id="IPR051794">
    <property type="entry name" value="PG_Endopeptidase_C40"/>
</dbReference>
<evidence type="ECO:0000256" key="3">
    <source>
        <dbReference type="ARBA" id="ARBA00022801"/>
    </source>
</evidence>
<comment type="similarity">
    <text evidence="1">Belongs to the peptidase C40 family.</text>
</comment>
<keyword evidence="4" id="KW-0788">Thiol protease</keyword>
<dbReference type="SUPFAM" id="SSF54001">
    <property type="entry name" value="Cysteine proteinases"/>
    <property type="match status" value="1"/>
</dbReference>
<dbReference type="PROSITE" id="PS51935">
    <property type="entry name" value="NLPC_P60"/>
    <property type="match status" value="1"/>
</dbReference>
<dbReference type="GO" id="GO:0006508">
    <property type="term" value="P:proteolysis"/>
    <property type="evidence" value="ECO:0007669"/>
    <property type="project" value="UniProtKB-KW"/>
</dbReference>
<dbReference type="PANTHER" id="PTHR47359:SF3">
    <property type="entry name" value="NLP_P60 DOMAIN-CONTAINING PROTEIN-RELATED"/>
    <property type="match status" value="1"/>
</dbReference>
<keyword evidence="7" id="KW-1185">Reference proteome</keyword>